<feature type="domain" description="POP1 C-terminal" evidence="7">
    <location>
        <begin position="784"/>
        <end position="982"/>
    </location>
</feature>
<evidence type="ECO:0000256" key="1">
    <source>
        <dbReference type="ARBA" id="ARBA00004123"/>
    </source>
</evidence>
<dbReference type="Pfam" id="PF22770">
    <property type="entry name" value="POP1_C"/>
    <property type="match status" value="1"/>
</dbReference>
<accession>A0AA88II03</accession>
<keyword evidence="9" id="KW-1185">Reference proteome</keyword>
<sequence length="983" mass="113511">MRRSQRRAMNTEIVSSLEIAASRADEIEYFSNNLTNKENAKVQSTFPKHLRRRAASHNPKRVPQRLREKYLVKTKATENITKRPSRRYRRRPKNLLIEYNRRQRRHAWLETHIWHAKRFQMVEKWGYKLPEKPQEKSFRACYRASRRQCLMQDISFLQCIQIQGPEEFIIERLNRLTHPSTGLSFSSKASLSGVREGNAVVYSQGCYPNGVIGQVYFMWRPVKESGERTIWIWVHPSIYQNFLQELSNSFEVRKVERGQMEAEKGINEDRKEGEELMETVYSDSENIGMNETGCELDPEGLNETEKDQTENIVHKKEKKKRRNVDLEKLASRNVPYERTPMWENDLIKIVELKGTLNRFSLRGPVSQKILSEVLKAAVIDKDSELTIPEEEKPPSFSKWANFEKDFSREGAPTIETEYILEDLESRQWWKKEFTDPFKRKVFFKQKKFWESIEDVLPGQCSPRMILGLTVLDPRPFLPPKRQLHRPSAAIYQEKSRKDDLPYSFLWDEKVRDCVSLSKISDNILNRQRGSLKLGENLVLGEAGSKIPVILIQQPGVQGRNGKDTSMGTGWDLILPANWGMAFWLALVYNGARVGGLREERMLRFECCLPEGNLLNVDSVAGKLELETQKEFLTKEFFKRPPNNRSNLIKLGVHWAFEPPLEQLVSEWNNSNSSYYVLRDRSALMKIEKVLSKVVLTAKKEHNSKLRITGAKSSPNFSQDTLNLNLEIDSGTHEALASKSSIAPEKNKITKSDTACDILNDSHTDVTLSLVPEELSSLLSSLNSALIPVKVSMLNRGSPEGYTSLCLPSREDIAKLEEGNFFGPIEPLKEDRDEKKRHELKKEHQKELRGLKRKRKHLKNEMFLQKVKRLNSLFSNEQVQNEDRSGESMTIELSKYKSQEKSDQYNAKIREIWLPKSRSVRHCNSREIIGFGLTGGFSYSESKGEALGYIVACSVERLLACQGYVLVREAHSQQYRFAALSVLL</sequence>
<gene>
    <name evidence="8" type="ORF">QYM36_002675</name>
</gene>
<feature type="domain" description="POPLD" evidence="6">
    <location>
        <begin position="569"/>
        <end position="658"/>
    </location>
</feature>
<evidence type="ECO:0000256" key="2">
    <source>
        <dbReference type="ARBA" id="ARBA00022694"/>
    </source>
</evidence>
<dbReference type="GO" id="GO:0000172">
    <property type="term" value="C:ribonuclease MRP complex"/>
    <property type="evidence" value="ECO:0007669"/>
    <property type="project" value="InterPro"/>
</dbReference>
<evidence type="ECO:0000313" key="9">
    <source>
        <dbReference type="Proteomes" id="UP001187531"/>
    </source>
</evidence>
<reference evidence="8" key="1">
    <citation type="submission" date="2023-07" db="EMBL/GenBank/DDBJ databases">
        <title>Chromosome-level genome assembly of Artemia franciscana.</title>
        <authorList>
            <person name="Jo E."/>
        </authorList>
    </citation>
    <scope>NUCLEOTIDE SEQUENCE</scope>
    <source>
        <tissue evidence="8">Whole body</tissue>
    </source>
</reference>
<dbReference type="SUPFAM" id="SSF103025">
    <property type="entry name" value="Folate-binding domain"/>
    <property type="match status" value="1"/>
</dbReference>
<name>A0AA88II03_ARTSF</name>
<dbReference type="Pfam" id="PF08170">
    <property type="entry name" value="POPLD"/>
    <property type="match status" value="1"/>
</dbReference>
<dbReference type="InterPro" id="IPR012590">
    <property type="entry name" value="POPLD_dom"/>
</dbReference>
<comment type="subcellular location">
    <subcellularLocation>
        <location evidence="1">Nucleus</location>
    </subcellularLocation>
</comment>
<feature type="coiled-coil region" evidence="4">
    <location>
        <begin position="827"/>
        <end position="860"/>
    </location>
</feature>
<dbReference type="Pfam" id="PF06978">
    <property type="entry name" value="POP1_N"/>
    <property type="match status" value="2"/>
</dbReference>
<evidence type="ECO:0000259" key="5">
    <source>
        <dbReference type="Pfam" id="PF06978"/>
    </source>
</evidence>
<proteinExistence type="predicted"/>
<dbReference type="InterPro" id="IPR055079">
    <property type="entry name" value="POP1_C"/>
</dbReference>
<evidence type="ECO:0000313" key="8">
    <source>
        <dbReference type="EMBL" id="KAK2722197.1"/>
    </source>
</evidence>
<dbReference type="PANTHER" id="PTHR22731">
    <property type="entry name" value="RIBONUCLEASES P/MRP PROTEIN SUBUNIT POP1"/>
    <property type="match status" value="1"/>
</dbReference>
<comment type="caution">
    <text evidence="8">The sequence shown here is derived from an EMBL/GenBank/DDBJ whole genome shotgun (WGS) entry which is preliminary data.</text>
</comment>
<dbReference type="EMBL" id="JAVRJZ010000005">
    <property type="protein sequence ID" value="KAK2722197.1"/>
    <property type="molecule type" value="Genomic_DNA"/>
</dbReference>
<evidence type="ECO:0000259" key="6">
    <source>
        <dbReference type="Pfam" id="PF08170"/>
    </source>
</evidence>
<feature type="domain" description="Pop1 N-terminal" evidence="5">
    <location>
        <begin position="21"/>
        <end position="89"/>
    </location>
</feature>
<keyword evidence="4" id="KW-0175">Coiled coil</keyword>
<dbReference type="GO" id="GO:0005655">
    <property type="term" value="C:nucleolar ribonuclease P complex"/>
    <property type="evidence" value="ECO:0007669"/>
    <property type="project" value="InterPro"/>
</dbReference>
<dbReference type="PANTHER" id="PTHR22731:SF3">
    <property type="entry name" value="RIBONUCLEASES P_MRP PROTEIN SUBUNIT POP1"/>
    <property type="match status" value="1"/>
</dbReference>
<keyword evidence="2" id="KW-0819">tRNA processing</keyword>
<evidence type="ECO:0000256" key="4">
    <source>
        <dbReference type="SAM" id="Coils"/>
    </source>
</evidence>
<dbReference type="GO" id="GO:0001682">
    <property type="term" value="P:tRNA 5'-leader removal"/>
    <property type="evidence" value="ECO:0007669"/>
    <property type="project" value="InterPro"/>
</dbReference>
<organism evidence="8 9">
    <name type="scientific">Artemia franciscana</name>
    <name type="common">Brine shrimp</name>
    <name type="synonym">Artemia sanfranciscana</name>
    <dbReference type="NCBI Taxonomy" id="6661"/>
    <lineage>
        <taxon>Eukaryota</taxon>
        <taxon>Metazoa</taxon>
        <taxon>Ecdysozoa</taxon>
        <taxon>Arthropoda</taxon>
        <taxon>Crustacea</taxon>
        <taxon>Branchiopoda</taxon>
        <taxon>Anostraca</taxon>
        <taxon>Artemiidae</taxon>
        <taxon>Artemia</taxon>
    </lineage>
</organism>
<dbReference type="InterPro" id="IPR009723">
    <property type="entry name" value="Pop1_N"/>
</dbReference>
<evidence type="ECO:0000256" key="3">
    <source>
        <dbReference type="ARBA" id="ARBA00023242"/>
    </source>
</evidence>
<dbReference type="AlphaFoldDB" id="A0AA88II03"/>
<keyword evidence="3" id="KW-0539">Nucleus</keyword>
<protein>
    <submittedName>
        <fullName evidence="8">Uncharacterized protein</fullName>
    </submittedName>
</protein>
<dbReference type="Proteomes" id="UP001187531">
    <property type="component" value="Unassembled WGS sequence"/>
</dbReference>
<evidence type="ECO:0000259" key="7">
    <source>
        <dbReference type="Pfam" id="PF22770"/>
    </source>
</evidence>
<feature type="domain" description="Pop1 N-terminal" evidence="5">
    <location>
        <begin position="93"/>
        <end position="164"/>
    </location>
</feature>
<dbReference type="InterPro" id="IPR039182">
    <property type="entry name" value="Pop1"/>
</dbReference>